<comment type="similarity">
    <text evidence="1">Belongs to the sulfatase family.</text>
</comment>
<dbReference type="PANTHER" id="PTHR42693">
    <property type="entry name" value="ARYLSULFATASE FAMILY MEMBER"/>
    <property type="match status" value="1"/>
</dbReference>
<evidence type="ECO:0000256" key="3">
    <source>
        <dbReference type="ARBA" id="ARBA00022801"/>
    </source>
</evidence>
<dbReference type="Pfam" id="PF00884">
    <property type="entry name" value="Sulfatase"/>
    <property type="match status" value="1"/>
</dbReference>
<gene>
    <name evidence="7" type="ORF">PEDI_48300</name>
</gene>
<evidence type="ECO:0000313" key="7">
    <source>
        <dbReference type="EMBL" id="GJM64278.1"/>
    </source>
</evidence>
<dbReference type="RefSeq" id="WP_338239351.1">
    <property type="nucleotide sequence ID" value="NZ_BQKE01000004.1"/>
</dbReference>
<proteinExistence type="inferred from homology"/>
<dbReference type="Proteomes" id="UP001310022">
    <property type="component" value="Unassembled WGS sequence"/>
</dbReference>
<dbReference type="GO" id="GO:0004065">
    <property type="term" value="F:arylsulfatase activity"/>
    <property type="evidence" value="ECO:0007669"/>
    <property type="project" value="TreeGrafter"/>
</dbReference>
<dbReference type="EMBL" id="BQKE01000004">
    <property type="protein sequence ID" value="GJM64278.1"/>
    <property type="molecule type" value="Genomic_DNA"/>
</dbReference>
<dbReference type="SUPFAM" id="SSF53649">
    <property type="entry name" value="Alkaline phosphatase-like"/>
    <property type="match status" value="1"/>
</dbReference>
<name>A0AAN4W436_9BACT</name>
<dbReference type="PROSITE" id="PS00523">
    <property type="entry name" value="SULFATASE_1"/>
    <property type="match status" value="1"/>
</dbReference>
<reference evidence="7 8" key="1">
    <citation type="submission" date="2021-12" db="EMBL/GenBank/DDBJ databases">
        <title>Genome sequencing of bacteria with rrn-lacking chromosome and rrn-plasmid.</title>
        <authorList>
            <person name="Anda M."/>
            <person name="Iwasaki W."/>
        </authorList>
    </citation>
    <scope>NUCLEOTIDE SEQUENCE [LARGE SCALE GENOMIC DNA]</scope>
    <source>
        <strain evidence="7 8">NBRC 15940</strain>
    </source>
</reference>
<keyword evidence="4" id="KW-0106">Calcium</keyword>
<accession>A0AAN4W436</accession>
<dbReference type="Gene3D" id="3.40.720.10">
    <property type="entry name" value="Alkaline Phosphatase, subunit A"/>
    <property type="match status" value="1"/>
</dbReference>
<evidence type="ECO:0000259" key="6">
    <source>
        <dbReference type="Pfam" id="PF00884"/>
    </source>
</evidence>
<dbReference type="GO" id="GO:0046872">
    <property type="term" value="F:metal ion binding"/>
    <property type="evidence" value="ECO:0007669"/>
    <property type="project" value="UniProtKB-KW"/>
</dbReference>
<dbReference type="PANTHER" id="PTHR42693:SF53">
    <property type="entry name" value="ENDO-4-O-SULFATASE"/>
    <property type="match status" value="1"/>
</dbReference>
<dbReference type="InterPro" id="IPR017850">
    <property type="entry name" value="Alkaline_phosphatase_core_sf"/>
</dbReference>
<evidence type="ECO:0000256" key="2">
    <source>
        <dbReference type="ARBA" id="ARBA00022723"/>
    </source>
</evidence>
<sequence>MKNVVRFFLALLFLPLCFSARAEKKPNIVLIICDDAGFADFGFQGSKIMKTPHLDKACASGVRFAEGYVTSAVCAPSRAGIITGRYQQRFGYEQINIIGYMDKNSALKGENMGLPESEKTLANYLKEAGYATGFFGKWHLGDGDQFHPTKRGFDEFIGFRDGSRSYFAYPEKELKKPHMKYKRMEWGYKKFKEPEYYMTDLLGDEAAKFIEKHKEGPFFEIVSFNAVHTPLEYLPEDTAQFPELNGKRKVLAGMTLALDRACGTIFNKLEELGLSDNTIIAFVSDNGGPTDKNASCNLPLSGTKSNYLEGGIRVPFFMTWPAGFPAGLTYDQPVSTLDFGPTFLKAAGLKAQDYKIMDGKDLKPFVNAVTPNAPHDELYWKKAERAAFREGDWKLIRYADRPAELYNIAEDISETNDLALTYPDKVRKMYKKIWEWERHHPAPLWIIDRKWDVYDLERMDKYHLK</sequence>
<feature type="signal peptide" evidence="5">
    <location>
        <begin position="1"/>
        <end position="22"/>
    </location>
</feature>
<comment type="caution">
    <text evidence="7">The sequence shown here is derived from an EMBL/GenBank/DDBJ whole genome shotgun (WGS) entry which is preliminary data.</text>
</comment>
<dbReference type="InterPro" id="IPR024607">
    <property type="entry name" value="Sulfatase_CS"/>
</dbReference>
<evidence type="ECO:0000313" key="8">
    <source>
        <dbReference type="Proteomes" id="UP001310022"/>
    </source>
</evidence>
<evidence type="ECO:0000256" key="4">
    <source>
        <dbReference type="ARBA" id="ARBA00022837"/>
    </source>
</evidence>
<keyword evidence="5" id="KW-0732">Signal</keyword>
<protein>
    <submittedName>
        <fullName evidence="7">Arylsulfatase</fullName>
    </submittedName>
</protein>
<dbReference type="Gene3D" id="3.30.1120.10">
    <property type="match status" value="1"/>
</dbReference>
<dbReference type="AlphaFoldDB" id="A0AAN4W436"/>
<keyword evidence="2" id="KW-0479">Metal-binding</keyword>
<keyword evidence="3" id="KW-0378">Hydrolase</keyword>
<feature type="chain" id="PRO_5043017790" evidence="5">
    <location>
        <begin position="23"/>
        <end position="465"/>
    </location>
</feature>
<dbReference type="InterPro" id="IPR000917">
    <property type="entry name" value="Sulfatase_N"/>
</dbReference>
<feature type="domain" description="Sulfatase N-terminal" evidence="6">
    <location>
        <begin position="26"/>
        <end position="348"/>
    </location>
</feature>
<evidence type="ECO:0000256" key="5">
    <source>
        <dbReference type="SAM" id="SignalP"/>
    </source>
</evidence>
<dbReference type="InterPro" id="IPR050738">
    <property type="entry name" value="Sulfatase"/>
</dbReference>
<evidence type="ECO:0000256" key="1">
    <source>
        <dbReference type="ARBA" id="ARBA00008779"/>
    </source>
</evidence>
<organism evidence="7 8">
    <name type="scientific">Persicobacter diffluens</name>
    <dbReference type="NCBI Taxonomy" id="981"/>
    <lineage>
        <taxon>Bacteria</taxon>
        <taxon>Pseudomonadati</taxon>
        <taxon>Bacteroidota</taxon>
        <taxon>Cytophagia</taxon>
        <taxon>Cytophagales</taxon>
        <taxon>Persicobacteraceae</taxon>
        <taxon>Persicobacter</taxon>
    </lineage>
</organism>
<keyword evidence="8" id="KW-1185">Reference proteome</keyword>